<dbReference type="AlphaFoldDB" id="A0A6J4U1Z6"/>
<protein>
    <submittedName>
        <fullName evidence="2">Uncharacterized protein</fullName>
    </submittedName>
</protein>
<keyword evidence="1" id="KW-0472">Membrane</keyword>
<dbReference type="EMBL" id="CADCWD010000059">
    <property type="protein sequence ID" value="CAA9538217.1"/>
    <property type="molecule type" value="Genomic_DNA"/>
</dbReference>
<keyword evidence="1" id="KW-1133">Transmembrane helix</keyword>
<sequence>MSEPENRRQAAEAAAIRRRWITLGEVLAVVAVIISGLTFWNSYQERSNSQAEKAAEKQAKQAKAQTLILSATADARNLRLAARDPEQAIQGQTLTFPSALGVKGIDTVDPRIEASWVESAWKAARKHGGAKGGSGDARLPVAITTRFVSGGAAHSDTAIYDVGYRVDEGLLDTDVQLLGLSLVERGTARNVQPKLDALWKRRTG</sequence>
<organism evidence="2">
    <name type="scientific">uncultured Sphingosinicella sp</name>
    <dbReference type="NCBI Taxonomy" id="478748"/>
    <lineage>
        <taxon>Bacteria</taxon>
        <taxon>Pseudomonadati</taxon>
        <taxon>Pseudomonadota</taxon>
        <taxon>Alphaproteobacteria</taxon>
        <taxon>Sphingomonadales</taxon>
        <taxon>Sphingosinicellaceae</taxon>
        <taxon>Sphingosinicella</taxon>
        <taxon>environmental samples</taxon>
    </lineage>
</organism>
<name>A0A6J4U1Z6_9SPHN</name>
<proteinExistence type="predicted"/>
<accession>A0A6J4U1Z6</accession>
<reference evidence="2" key="1">
    <citation type="submission" date="2020-02" db="EMBL/GenBank/DDBJ databases">
        <authorList>
            <person name="Meier V. D."/>
        </authorList>
    </citation>
    <scope>NUCLEOTIDE SEQUENCE</scope>
    <source>
        <strain evidence="2">AVDCRST_MAG23</strain>
    </source>
</reference>
<feature type="transmembrane region" description="Helical" evidence="1">
    <location>
        <begin position="20"/>
        <end position="40"/>
    </location>
</feature>
<evidence type="ECO:0000256" key="1">
    <source>
        <dbReference type="SAM" id="Phobius"/>
    </source>
</evidence>
<keyword evidence="1" id="KW-0812">Transmembrane</keyword>
<gene>
    <name evidence="2" type="ORF">AVDCRST_MAG23-1555</name>
</gene>
<evidence type="ECO:0000313" key="2">
    <source>
        <dbReference type="EMBL" id="CAA9538217.1"/>
    </source>
</evidence>